<dbReference type="Pfam" id="PF14223">
    <property type="entry name" value="Retrotran_gag_2"/>
    <property type="match status" value="1"/>
</dbReference>
<keyword evidence="2" id="KW-1185">Reference proteome</keyword>
<organism evidence="1 2">
    <name type="scientific">Taxus chinensis</name>
    <name type="common">Chinese yew</name>
    <name type="synonym">Taxus wallichiana var. chinensis</name>
    <dbReference type="NCBI Taxonomy" id="29808"/>
    <lineage>
        <taxon>Eukaryota</taxon>
        <taxon>Viridiplantae</taxon>
        <taxon>Streptophyta</taxon>
        <taxon>Embryophyta</taxon>
        <taxon>Tracheophyta</taxon>
        <taxon>Spermatophyta</taxon>
        <taxon>Pinopsida</taxon>
        <taxon>Pinidae</taxon>
        <taxon>Conifers II</taxon>
        <taxon>Cupressales</taxon>
        <taxon>Taxaceae</taxon>
        <taxon>Taxus</taxon>
    </lineage>
</organism>
<feature type="non-terminal residue" evidence="1">
    <location>
        <position position="60"/>
    </location>
</feature>
<comment type="caution">
    <text evidence="1">The sequence shown here is derived from an EMBL/GenBank/DDBJ whole genome shotgun (WGS) entry which is preliminary data.</text>
</comment>
<protein>
    <submittedName>
        <fullName evidence="1">Uncharacterized protein</fullName>
    </submittedName>
</protein>
<name>A0AA38GTI4_TAXCH</name>
<feature type="non-terminal residue" evidence="1">
    <location>
        <position position="1"/>
    </location>
</feature>
<gene>
    <name evidence="1" type="ORF">KI387_000094</name>
</gene>
<accession>A0AA38GTI4</accession>
<sequence>SVPAPIARDELIKYEMASAKALMLIMLSISDDVQPHVRNVEKPKEAWDKLTTIYEAKNHT</sequence>
<dbReference type="EMBL" id="JAHRHJ020000001">
    <property type="protein sequence ID" value="KAH9327986.1"/>
    <property type="molecule type" value="Genomic_DNA"/>
</dbReference>
<evidence type="ECO:0000313" key="2">
    <source>
        <dbReference type="Proteomes" id="UP000824469"/>
    </source>
</evidence>
<evidence type="ECO:0000313" key="1">
    <source>
        <dbReference type="EMBL" id="KAH9327986.1"/>
    </source>
</evidence>
<proteinExistence type="predicted"/>
<reference evidence="1 2" key="1">
    <citation type="journal article" date="2021" name="Nat. Plants">
        <title>The Taxus genome provides insights into paclitaxel biosynthesis.</title>
        <authorList>
            <person name="Xiong X."/>
            <person name="Gou J."/>
            <person name="Liao Q."/>
            <person name="Li Y."/>
            <person name="Zhou Q."/>
            <person name="Bi G."/>
            <person name="Li C."/>
            <person name="Du R."/>
            <person name="Wang X."/>
            <person name="Sun T."/>
            <person name="Guo L."/>
            <person name="Liang H."/>
            <person name="Lu P."/>
            <person name="Wu Y."/>
            <person name="Zhang Z."/>
            <person name="Ro D.K."/>
            <person name="Shang Y."/>
            <person name="Huang S."/>
            <person name="Yan J."/>
        </authorList>
    </citation>
    <scope>NUCLEOTIDE SEQUENCE [LARGE SCALE GENOMIC DNA]</scope>
    <source>
        <strain evidence="1">Ta-2019</strain>
    </source>
</reference>
<dbReference type="Proteomes" id="UP000824469">
    <property type="component" value="Unassembled WGS sequence"/>
</dbReference>
<dbReference type="AlphaFoldDB" id="A0AA38GTI4"/>